<comment type="caution">
    <text evidence="2">The sequence shown here is derived from an EMBL/GenBank/DDBJ whole genome shotgun (WGS) entry which is preliminary data.</text>
</comment>
<dbReference type="OrthoDB" id="6581954at2759"/>
<keyword evidence="1" id="KW-0472">Membrane</keyword>
<organism evidence="2 3">
    <name type="scientific">Nitzschia inconspicua</name>
    <dbReference type="NCBI Taxonomy" id="303405"/>
    <lineage>
        <taxon>Eukaryota</taxon>
        <taxon>Sar</taxon>
        <taxon>Stramenopiles</taxon>
        <taxon>Ochrophyta</taxon>
        <taxon>Bacillariophyta</taxon>
        <taxon>Bacillariophyceae</taxon>
        <taxon>Bacillariophycidae</taxon>
        <taxon>Bacillariales</taxon>
        <taxon>Bacillariaceae</taxon>
        <taxon>Nitzschia</taxon>
    </lineage>
</organism>
<name>A0A9K3L3V5_9STRA</name>
<keyword evidence="1" id="KW-1133">Transmembrane helix</keyword>
<feature type="transmembrane region" description="Helical" evidence="1">
    <location>
        <begin position="479"/>
        <end position="499"/>
    </location>
</feature>
<feature type="transmembrane region" description="Helical" evidence="1">
    <location>
        <begin position="289"/>
        <end position="316"/>
    </location>
</feature>
<feature type="transmembrane region" description="Helical" evidence="1">
    <location>
        <begin position="418"/>
        <end position="441"/>
    </location>
</feature>
<dbReference type="PANTHER" id="PTHR11616:SF240">
    <property type="entry name" value="BLOATED TUBULES, ISOFORM B-RELATED"/>
    <property type="match status" value="1"/>
</dbReference>
<feature type="transmembrane region" description="Helical" evidence="1">
    <location>
        <begin position="253"/>
        <end position="277"/>
    </location>
</feature>
<dbReference type="Proteomes" id="UP000693970">
    <property type="component" value="Unassembled WGS sequence"/>
</dbReference>
<feature type="transmembrane region" description="Helical" evidence="1">
    <location>
        <begin position="541"/>
        <end position="565"/>
    </location>
</feature>
<feature type="transmembrane region" description="Helical" evidence="1">
    <location>
        <begin position="206"/>
        <end position="226"/>
    </location>
</feature>
<evidence type="ECO:0000313" key="2">
    <source>
        <dbReference type="EMBL" id="KAG7355115.1"/>
    </source>
</evidence>
<feature type="transmembrane region" description="Helical" evidence="1">
    <location>
        <begin position="30"/>
        <end position="51"/>
    </location>
</feature>
<dbReference type="PROSITE" id="PS50267">
    <property type="entry name" value="NA_NEUROTRAN_SYMP_3"/>
    <property type="match status" value="1"/>
</dbReference>
<feature type="transmembrane region" description="Helical" evidence="1">
    <location>
        <begin position="178"/>
        <end position="199"/>
    </location>
</feature>
<reference evidence="2" key="1">
    <citation type="journal article" date="2021" name="Sci. Rep.">
        <title>Diploid genomic architecture of Nitzschia inconspicua, an elite biomass production diatom.</title>
        <authorList>
            <person name="Oliver A."/>
            <person name="Podell S."/>
            <person name="Pinowska A."/>
            <person name="Traller J.C."/>
            <person name="Smith S.R."/>
            <person name="McClure R."/>
            <person name="Beliaev A."/>
            <person name="Bohutskyi P."/>
            <person name="Hill E.A."/>
            <person name="Rabines A."/>
            <person name="Zheng H."/>
            <person name="Allen L.Z."/>
            <person name="Kuo A."/>
            <person name="Grigoriev I.V."/>
            <person name="Allen A.E."/>
            <person name="Hazlebeck D."/>
            <person name="Allen E.E."/>
        </authorList>
    </citation>
    <scope>NUCLEOTIDE SEQUENCE</scope>
    <source>
        <strain evidence="2">Hildebrandi</strain>
    </source>
</reference>
<feature type="transmembrane region" description="Helical" evidence="1">
    <location>
        <begin position="347"/>
        <end position="367"/>
    </location>
</feature>
<sequence length="681" mass="75223">MNLSTSSPVQVMLAPSECCSKKTLFPRERWSSRSAFIVTAVGAAVGFGTIWRFPALVYQYGGGAFFLPYMLALVCIGIPMLVQEIAMGQYLQSNDVAVNAYFHKTFKGVGVASIFSGLIVSMYYVPLISWCIRAFFESFGRMRDDWQSMEGSEANKYFFHDIVGTYTLDEDRKPTRVVGLNVVYLALTWIIVGCSLAFGLKWTGRVAYVTMGLPVFFMFLLLIRALTLPGAGDGIHAYIGEWDLSVLVQQPDIWSTAVAQTFFSVGIAFGVMTAFGSHCERDAPAFENSIVVAVSTSAFSILSGFCLFAILGYLALMQGDFRVQTGPAFLFGAYPAALSTISGGLHWVRLLFLSLIMLGLNSAFALVEGVASLVEDSQFAPSAPSKKMLIAGICIIGFLGGLIYTTDSGLIFVDTIDYYVNFAVLFLGFCKALSAGWIYGMGKQMDKLGYSMVYGYFGATFGGLLFASLVWFGVKESSFWFGLLCFLVIYGCGLVYCWGIMKSLVSEEKGITMMDLFHELTMGNIFNLKVELEGTVGYMPWIWAFLMKHLIPQALLVLFFNLFFAKTAYGNMEFGNYNNYEIWPFQVLGVSCALLIFAIVISGMAYSKLFNVFMKTPLDEEKESEWVDVNVEMLEQQEASCDYVNMEPQIESVVVPPLALDANVNSNVSDVADENDVHVLT</sequence>
<dbReference type="GO" id="GO:0035725">
    <property type="term" value="P:sodium ion transmembrane transport"/>
    <property type="evidence" value="ECO:0007669"/>
    <property type="project" value="TreeGrafter"/>
</dbReference>
<feature type="transmembrane region" description="Helical" evidence="1">
    <location>
        <begin position="453"/>
        <end position="473"/>
    </location>
</feature>
<dbReference type="AlphaFoldDB" id="A0A9K3L3V5"/>
<dbReference type="GO" id="GO:0005886">
    <property type="term" value="C:plasma membrane"/>
    <property type="evidence" value="ECO:0007669"/>
    <property type="project" value="TreeGrafter"/>
</dbReference>
<dbReference type="PANTHER" id="PTHR11616">
    <property type="entry name" value="SODIUM/CHLORIDE DEPENDENT TRANSPORTER"/>
    <property type="match status" value="1"/>
</dbReference>
<accession>A0A9K3L3V5</accession>
<keyword evidence="3" id="KW-1185">Reference proteome</keyword>
<evidence type="ECO:0000313" key="3">
    <source>
        <dbReference type="Proteomes" id="UP000693970"/>
    </source>
</evidence>
<protein>
    <submittedName>
        <fullName evidence="2">Sodium:neurotransmitter symporter family protein</fullName>
    </submittedName>
</protein>
<reference evidence="2" key="2">
    <citation type="submission" date="2021-04" db="EMBL/GenBank/DDBJ databases">
        <authorList>
            <person name="Podell S."/>
        </authorList>
    </citation>
    <scope>NUCLEOTIDE SEQUENCE</scope>
    <source>
        <strain evidence="2">Hildebrandi</strain>
    </source>
</reference>
<proteinExistence type="predicted"/>
<evidence type="ECO:0000256" key="1">
    <source>
        <dbReference type="SAM" id="Phobius"/>
    </source>
</evidence>
<dbReference type="NCBIfam" id="NF037979">
    <property type="entry name" value="Na_transp"/>
    <property type="match status" value="1"/>
</dbReference>
<gene>
    <name evidence="2" type="ORF">IV203_004471</name>
</gene>
<feature type="transmembrane region" description="Helical" evidence="1">
    <location>
        <begin position="57"/>
        <end position="82"/>
    </location>
</feature>
<dbReference type="EMBL" id="JAGRRH010000016">
    <property type="protein sequence ID" value="KAG7355115.1"/>
    <property type="molecule type" value="Genomic_DNA"/>
</dbReference>
<feature type="transmembrane region" description="Helical" evidence="1">
    <location>
        <begin position="109"/>
        <end position="136"/>
    </location>
</feature>
<feature type="transmembrane region" description="Helical" evidence="1">
    <location>
        <begin position="585"/>
        <end position="606"/>
    </location>
</feature>
<feature type="transmembrane region" description="Helical" evidence="1">
    <location>
        <begin position="388"/>
        <end position="406"/>
    </location>
</feature>
<dbReference type="InterPro" id="IPR000175">
    <property type="entry name" value="Na/ntran_symport"/>
</dbReference>
<dbReference type="Pfam" id="PF00209">
    <property type="entry name" value="SNF"/>
    <property type="match status" value="2"/>
</dbReference>
<keyword evidence="1" id="KW-0812">Transmembrane</keyword>